<evidence type="ECO:0000256" key="3">
    <source>
        <dbReference type="ARBA" id="ARBA00022741"/>
    </source>
</evidence>
<dbReference type="GO" id="GO:0005524">
    <property type="term" value="F:ATP binding"/>
    <property type="evidence" value="ECO:0007669"/>
    <property type="project" value="UniProtKB-UniRule"/>
</dbReference>
<dbReference type="HOGENOM" id="CLU_019868_0_0_0"/>
<evidence type="ECO:0000256" key="5">
    <source>
        <dbReference type="ARBA" id="ARBA00022840"/>
    </source>
</evidence>
<evidence type="ECO:0000256" key="8">
    <source>
        <dbReference type="SAM" id="Coils"/>
    </source>
</evidence>
<feature type="binding site" evidence="6">
    <location>
        <begin position="264"/>
        <end position="268"/>
    </location>
    <ligand>
        <name>ATP</name>
        <dbReference type="ChEBI" id="CHEBI:30616"/>
    </ligand>
</feature>
<feature type="domain" description="Phosphagen kinase C-terminal" evidence="10">
    <location>
        <begin position="103"/>
        <end position="340"/>
    </location>
</feature>
<dbReference type="PANTHER" id="PTHR11547">
    <property type="entry name" value="ARGININE OR CREATINE KINASE"/>
    <property type="match status" value="1"/>
</dbReference>
<dbReference type="EMBL" id="CP002361">
    <property type="protein sequence ID" value="ADR37246.1"/>
    <property type="molecule type" value="Genomic_DNA"/>
</dbReference>
<dbReference type="InterPro" id="IPR000749">
    <property type="entry name" value="ATP-guanido_PTrfase"/>
</dbReference>
<evidence type="ECO:0000259" key="9">
    <source>
        <dbReference type="PROSITE" id="PS51509"/>
    </source>
</evidence>
<keyword evidence="5 6" id="KW-0067">ATP-binding</keyword>
<dbReference type="PROSITE" id="PS51509">
    <property type="entry name" value="PHOSPHAGEN_KINASE_N"/>
    <property type="match status" value="1"/>
</dbReference>
<accession>E4U9T2</accession>
<keyword evidence="4 6" id="KW-0418">Kinase</keyword>
<dbReference type="InterPro" id="IPR022414">
    <property type="entry name" value="ATP-guanido_PTrfase_cat"/>
</dbReference>
<evidence type="ECO:0000313" key="11">
    <source>
        <dbReference type="EMBL" id="ADR37246.1"/>
    </source>
</evidence>
<organism evidence="11 12">
    <name type="scientific">Oceanithermus profundus (strain DSM 14977 / NBRC 100410 / VKM B-2274 / 506)</name>
    <dbReference type="NCBI Taxonomy" id="670487"/>
    <lineage>
        <taxon>Bacteria</taxon>
        <taxon>Thermotogati</taxon>
        <taxon>Deinococcota</taxon>
        <taxon>Deinococci</taxon>
        <taxon>Thermales</taxon>
        <taxon>Thermaceae</taxon>
        <taxon>Oceanithermus</taxon>
    </lineage>
</organism>
<dbReference type="Proteomes" id="UP000008722">
    <property type="component" value="Chromosome"/>
</dbReference>
<dbReference type="EC" id="2.7.3.3" evidence="11"/>
<evidence type="ECO:0000256" key="6">
    <source>
        <dbReference type="PROSITE-ProRule" id="PRU00843"/>
    </source>
</evidence>
<dbReference type="OrthoDB" id="9791353at2"/>
<protein>
    <submittedName>
        <fullName evidence="11">Arginine kinase</fullName>
        <ecNumber evidence="11">2.7.3.3</ecNumber>
    </submittedName>
</protein>
<evidence type="ECO:0000256" key="7">
    <source>
        <dbReference type="RuleBase" id="RU000505"/>
    </source>
</evidence>
<reference evidence="12" key="1">
    <citation type="submission" date="2010-11" db="EMBL/GenBank/DDBJ databases">
        <title>The complete sequence of chromosome of Oceanithermus profundus DSM 14977.</title>
        <authorList>
            <consortium name="US DOE Joint Genome Institute (JGI-PGF)"/>
            <person name="Lucas S."/>
            <person name="Copeland A."/>
            <person name="Lapidus A."/>
            <person name="Bruce D."/>
            <person name="Goodwin L."/>
            <person name="Pitluck S."/>
            <person name="Kyrpides N."/>
            <person name="Mavromatis K."/>
            <person name="Pagani I."/>
            <person name="Ivanova N."/>
            <person name="Zhang X."/>
            <person name="Brettin T."/>
            <person name="Detter J.C."/>
            <person name="Tapia R."/>
            <person name="Han C."/>
            <person name="Land M."/>
            <person name="Hauser L."/>
            <person name="Markowitz V."/>
            <person name="Cheng J.-F."/>
            <person name="Hugenholtz P."/>
            <person name="Woyke T."/>
            <person name="Wu D."/>
            <person name="Tindall B."/>
            <person name="Faehnrich R."/>
            <person name="Brambilla E."/>
            <person name="Klenk H.-P."/>
            <person name="Eisen J.A."/>
        </authorList>
    </citation>
    <scope>NUCLEOTIDE SEQUENCE [LARGE SCALE GENOMIC DNA]</scope>
    <source>
        <strain evidence="12">DSM 14977 / NBRC 100410 / VKM B-2274 / 506</strain>
    </source>
</reference>
<dbReference type="AlphaFoldDB" id="E4U9T2"/>
<evidence type="ECO:0000256" key="2">
    <source>
        <dbReference type="ARBA" id="ARBA00022679"/>
    </source>
</evidence>
<evidence type="ECO:0000313" key="12">
    <source>
        <dbReference type="Proteomes" id="UP000008722"/>
    </source>
</evidence>
<dbReference type="GO" id="GO:0004111">
    <property type="term" value="F:creatine kinase activity"/>
    <property type="evidence" value="ECO:0007669"/>
    <property type="project" value="InterPro"/>
</dbReference>
<keyword evidence="2 6" id="KW-0808">Transferase</keyword>
<dbReference type="InterPro" id="IPR022415">
    <property type="entry name" value="ATP-guanido_PTrfase_AS"/>
</dbReference>
<dbReference type="GO" id="GO:0046314">
    <property type="term" value="P:phosphocreatine biosynthetic process"/>
    <property type="evidence" value="ECO:0007669"/>
    <property type="project" value="InterPro"/>
</dbReference>
<feature type="binding site" evidence="6">
    <location>
        <position position="169"/>
    </location>
    <ligand>
        <name>ATP</name>
        <dbReference type="ChEBI" id="CHEBI:30616"/>
    </ligand>
</feature>
<dbReference type="InterPro" id="IPR036802">
    <property type="entry name" value="ATP-guanido_PTrfase_N_sf"/>
</dbReference>
<evidence type="ECO:0000256" key="1">
    <source>
        <dbReference type="ARBA" id="ARBA00006798"/>
    </source>
</evidence>
<evidence type="ECO:0000259" key="10">
    <source>
        <dbReference type="PROSITE" id="PS51510"/>
    </source>
</evidence>
<dbReference type="eggNOG" id="COG3869">
    <property type="taxonomic scope" value="Bacteria"/>
</dbReference>
<feature type="binding site" evidence="6">
    <location>
        <begin position="293"/>
        <end position="298"/>
    </location>
    <ligand>
        <name>ATP</name>
        <dbReference type="ChEBI" id="CHEBI:30616"/>
    </ligand>
</feature>
<feature type="binding site" evidence="6">
    <location>
        <position position="213"/>
    </location>
    <ligand>
        <name>ATP</name>
        <dbReference type="ChEBI" id="CHEBI:30616"/>
    </ligand>
</feature>
<feature type="coiled-coil region" evidence="8">
    <location>
        <begin position="220"/>
        <end position="247"/>
    </location>
</feature>
<dbReference type="SMR" id="E4U9T2"/>
<gene>
    <name evidence="11" type="ordered locus">Ocepr_1794</name>
</gene>
<reference evidence="11 12" key="2">
    <citation type="journal article" date="2011" name="Stand. Genomic Sci.">
        <title>Complete genome sequence of Oceanithermus profundus type strain (506).</title>
        <authorList>
            <person name="Pati A."/>
            <person name="Zhang X."/>
            <person name="Lapidus A."/>
            <person name="Nolan M."/>
            <person name="Lucas S."/>
            <person name="Del Rio T.G."/>
            <person name="Tice H."/>
            <person name="Cheng J.F."/>
            <person name="Tapia R."/>
            <person name="Han C."/>
            <person name="Goodwin L."/>
            <person name="Pitluck S."/>
            <person name="Liolios K."/>
            <person name="Pagani I."/>
            <person name="Ivanova N."/>
            <person name="Mavromatis K."/>
            <person name="Chen A."/>
            <person name="Palaniappan K."/>
            <person name="Hauser L."/>
            <person name="Jeffries C.D."/>
            <person name="Brambilla E.M."/>
            <person name="Rohl A."/>
            <person name="Mwirichia R."/>
            <person name="Rohde M."/>
            <person name="Tindall B.J."/>
            <person name="Sikorski J."/>
            <person name="Wirth R."/>
            <person name="Goker M."/>
            <person name="Woyke T."/>
            <person name="Detter J.C."/>
            <person name="Bristow J."/>
            <person name="Eisen J.A."/>
            <person name="Markowitz V."/>
            <person name="Hugenholtz P."/>
            <person name="Kyrpides N.C."/>
            <person name="Klenk H.P."/>
            <person name="Land M."/>
        </authorList>
    </citation>
    <scope>NUCLEOTIDE SEQUENCE [LARGE SCALE GENOMIC DNA]</scope>
    <source>
        <strain evidence="12">DSM 14977 / NBRC 100410 / VKM B-2274 / 506</strain>
    </source>
</reference>
<dbReference type="RefSeq" id="WP_013458416.1">
    <property type="nucleotide sequence ID" value="NC_014761.1"/>
</dbReference>
<dbReference type="SUPFAM" id="SSF48034">
    <property type="entry name" value="Guanido kinase N-terminal domain"/>
    <property type="match status" value="1"/>
</dbReference>
<dbReference type="PROSITE" id="PS00112">
    <property type="entry name" value="PHOSPHAGEN_KINASE"/>
    <property type="match status" value="1"/>
</dbReference>
<evidence type="ECO:0000256" key="4">
    <source>
        <dbReference type="ARBA" id="ARBA00022777"/>
    </source>
</evidence>
<dbReference type="CDD" id="cd07931">
    <property type="entry name" value="eukaryotic_phosphagen_kinases"/>
    <property type="match status" value="1"/>
</dbReference>
<dbReference type="PANTHER" id="PTHR11547:SF38">
    <property type="entry name" value="ARGININE KINASE 1-RELATED"/>
    <property type="match status" value="1"/>
</dbReference>
<keyword evidence="3 6" id="KW-0547">Nucleotide-binding</keyword>
<keyword evidence="12" id="KW-1185">Reference proteome</keyword>
<feature type="domain" description="Phosphagen kinase N-terminal" evidence="9">
    <location>
        <begin position="1"/>
        <end position="76"/>
    </location>
</feature>
<dbReference type="FunFam" id="3.30.590.10:FF:000006">
    <property type="entry name" value="Arginine kinase 1"/>
    <property type="match status" value="1"/>
</dbReference>
<dbReference type="Pfam" id="PF00217">
    <property type="entry name" value="ATP-gua_Ptrans"/>
    <property type="match status" value="1"/>
</dbReference>
<proteinExistence type="inferred from homology"/>
<feature type="binding site" evidence="6">
    <location>
        <begin position="106"/>
        <end position="110"/>
    </location>
    <ligand>
        <name>ATP</name>
        <dbReference type="ChEBI" id="CHEBI:30616"/>
    </ligand>
</feature>
<name>E4U9T2_OCEP5</name>
<dbReference type="Gene3D" id="1.10.135.10">
    <property type="entry name" value="ATP:guanido phosphotransferase, N-terminal domain"/>
    <property type="match status" value="1"/>
</dbReference>
<comment type="similarity">
    <text evidence="1 6 7">Belongs to the ATP:guanido phosphotransferase family.</text>
</comment>
<dbReference type="GO" id="GO:0004054">
    <property type="term" value="F:arginine kinase activity"/>
    <property type="evidence" value="ECO:0007669"/>
    <property type="project" value="UniProtKB-EC"/>
</dbReference>
<dbReference type="Pfam" id="PF02807">
    <property type="entry name" value="ATP-gua_PtransN"/>
    <property type="match status" value="1"/>
</dbReference>
<sequence length="340" mass="37921">MTLPNPQGGSLLARYLTPEVWEQLKDRETRYGVRLEHVVASGLKNPDSAVGVYAGDEESYTLFAPLFDPIIADYHGFGPEARHESDLEPAHLNAPNPDPEGRYVVSTRIRVARNLCCFPFGSALTRRERRIVEATVVRALEDLSGELAGSYHPLYAMDRATRERLIQSHFLFKEGDRFLKAAGLNRDWPDARGIFHNPDKTFLVWVNEEDQLRIISMEPGANLQRVFARLTRALAELERRLTFAFSERLGYLTSCPTNLGTAMRASVHVRLPGLAADEARLKALAAKHGLQVRGTHGEHSQSEGAVYDVSNKQRLGITEVEAVRRLAEGVAALIAAEQRT</sequence>
<dbReference type="Gene3D" id="3.30.590.10">
    <property type="entry name" value="Glutamine synthetase/guanido kinase, catalytic domain"/>
    <property type="match status" value="1"/>
</dbReference>
<dbReference type="PROSITE" id="PS51510">
    <property type="entry name" value="PHOSPHAGEN_KINASE_C"/>
    <property type="match status" value="1"/>
</dbReference>
<dbReference type="FunFam" id="1.10.135.10:FF:000003">
    <property type="entry name" value="Three-domain arginine kinase"/>
    <property type="match status" value="1"/>
</dbReference>
<dbReference type="KEGG" id="opr:Ocepr_1794"/>
<dbReference type="STRING" id="670487.Ocepr_1794"/>
<dbReference type="GO" id="GO:0005615">
    <property type="term" value="C:extracellular space"/>
    <property type="evidence" value="ECO:0007669"/>
    <property type="project" value="TreeGrafter"/>
</dbReference>
<dbReference type="InterPro" id="IPR022413">
    <property type="entry name" value="ATP-guanido_PTrfase_N"/>
</dbReference>
<dbReference type="InterPro" id="IPR014746">
    <property type="entry name" value="Gln_synth/guanido_kin_cat_dom"/>
</dbReference>
<dbReference type="SUPFAM" id="SSF55931">
    <property type="entry name" value="Glutamine synthetase/guanido kinase"/>
    <property type="match status" value="1"/>
</dbReference>
<keyword evidence="8" id="KW-0175">Coiled coil</keyword>